<evidence type="ECO:0000313" key="13">
    <source>
        <dbReference type="Proteomes" id="UP001519289"/>
    </source>
</evidence>
<evidence type="ECO:0000256" key="4">
    <source>
        <dbReference type="ARBA" id="ARBA00022694"/>
    </source>
</evidence>
<dbReference type="Pfam" id="PF01171">
    <property type="entry name" value="ATP_bind_3"/>
    <property type="match status" value="1"/>
</dbReference>
<proteinExistence type="inferred from homology"/>
<evidence type="ECO:0000256" key="5">
    <source>
        <dbReference type="ARBA" id="ARBA00022741"/>
    </source>
</evidence>
<evidence type="ECO:0000256" key="6">
    <source>
        <dbReference type="ARBA" id="ARBA00022840"/>
    </source>
</evidence>
<dbReference type="CDD" id="cd01992">
    <property type="entry name" value="TilS_N"/>
    <property type="match status" value="1"/>
</dbReference>
<comment type="similarity">
    <text evidence="8">Belongs to the tRNA(Ile)-lysidine synthase family.</text>
</comment>
<feature type="binding site" evidence="8">
    <location>
        <begin position="28"/>
        <end position="33"/>
    </location>
    <ligand>
        <name>ATP</name>
        <dbReference type="ChEBI" id="CHEBI:30616"/>
    </ligand>
</feature>
<keyword evidence="13" id="KW-1185">Reference proteome</keyword>
<evidence type="ECO:0000313" key="12">
    <source>
        <dbReference type="EMBL" id="MBP2018870.1"/>
    </source>
</evidence>
<evidence type="ECO:0000259" key="11">
    <source>
        <dbReference type="SMART" id="SM00977"/>
    </source>
</evidence>
<evidence type="ECO:0000256" key="10">
    <source>
        <dbReference type="SAM" id="MobiDB-lite"/>
    </source>
</evidence>
<dbReference type="SUPFAM" id="SSF52402">
    <property type="entry name" value="Adenine nucleotide alpha hydrolases-like"/>
    <property type="match status" value="1"/>
</dbReference>
<dbReference type="SUPFAM" id="SSF56037">
    <property type="entry name" value="PheT/TilS domain"/>
    <property type="match status" value="1"/>
</dbReference>
<feature type="compositionally biased region" description="Low complexity" evidence="10">
    <location>
        <begin position="483"/>
        <end position="494"/>
    </location>
</feature>
<dbReference type="PANTHER" id="PTHR43033:SF1">
    <property type="entry name" value="TRNA(ILE)-LYSIDINE SYNTHASE-RELATED"/>
    <property type="match status" value="1"/>
</dbReference>
<evidence type="ECO:0000256" key="8">
    <source>
        <dbReference type="HAMAP-Rule" id="MF_01161"/>
    </source>
</evidence>
<keyword evidence="3 8" id="KW-0436">Ligase</keyword>
<dbReference type="InterPro" id="IPR015262">
    <property type="entry name" value="tRNA_Ile_lys_synt_subst-bd"/>
</dbReference>
<sequence length="494" mass="54210">MPLLERVRAELVRHQMVLPGDRVIVAVSGGPDSVALAHLLHRLAPEWGLSLHLFHMDHALRGAASRADAAYVAELARSLSLPLTTVALKAGELEREPGSLEANARRRRYAEIRRLAAAIGAQRVATGHSRNDQAETVLMRMLRGSGSTGLAGIPPVREEGGLVIIRPLLTCTRAEIEEYCRAHKLAPRLDASNLQQDFLRNRIRHELLPLLAERYDEAVVDHLAQMAELLREEDRLLADLAQQARARCGWREERTPSGELAVELDGPRLVQEPPALARRVVRMAVQRVAGAEYAPGLPAVNRVLELAGRTDGSHRLDLPQGVCLTVEYGRCRFARTVGESTPRDGQWQLVLGGETRIPELGLRVYTEVVPAAAVAGAEPPDEAWLDRDRLPGRLAIRLRQPGDRLWPVGMEGSKKLQDILVDAKVPRARRDRLPLLVAGDAVVWVPGVRRDRRFRPDAETRTVLRVVLRSAPEGPMGAGTAGASGCSGPSNMVH</sequence>
<dbReference type="HAMAP" id="MF_01161">
    <property type="entry name" value="tRNA_Ile_lys_synt"/>
    <property type="match status" value="1"/>
</dbReference>
<evidence type="ECO:0000256" key="3">
    <source>
        <dbReference type="ARBA" id="ARBA00022598"/>
    </source>
</evidence>
<dbReference type="InterPro" id="IPR012796">
    <property type="entry name" value="Lysidine-tRNA-synth_C"/>
</dbReference>
<feature type="coiled-coil region" evidence="9">
    <location>
        <begin position="212"/>
        <end position="246"/>
    </location>
</feature>
<comment type="domain">
    <text evidence="8">The N-terminal region contains the highly conserved SGGXDS motif, predicted to be a P-loop motif involved in ATP binding.</text>
</comment>
<comment type="subcellular location">
    <subcellularLocation>
        <location evidence="1 8">Cytoplasm</location>
    </subcellularLocation>
</comment>
<dbReference type="Pfam" id="PF11734">
    <property type="entry name" value="TilS_C"/>
    <property type="match status" value="1"/>
</dbReference>
<dbReference type="InterPro" id="IPR014729">
    <property type="entry name" value="Rossmann-like_a/b/a_fold"/>
</dbReference>
<feature type="domain" description="Lysidine-tRNA(Ile) synthetase C-terminal" evidence="11">
    <location>
        <begin position="394"/>
        <end position="466"/>
    </location>
</feature>
<keyword evidence="4 8" id="KW-0819">tRNA processing</keyword>
<dbReference type="NCBIfam" id="TIGR02433">
    <property type="entry name" value="lysidine_TilS_C"/>
    <property type="match status" value="1"/>
</dbReference>
<dbReference type="EMBL" id="JAGGLG010000019">
    <property type="protein sequence ID" value="MBP2018870.1"/>
    <property type="molecule type" value="Genomic_DNA"/>
</dbReference>
<dbReference type="NCBIfam" id="TIGR02432">
    <property type="entry name" value="lysidine_TilS_N"/>
    <property type="match status" value="1"/>
</dbReference>
<dbReference type="SMART" id="SM00977">
    <property type="entry name" value="TilS_C"/>
    <property type="match status" value="1"/>
</dbReference>
<dbReference type="InterPro" id="IPR011063">
    <property type="entry name" value="TilS/TtcA_N"/>
</dbReference>
<protein>
    <recommendedName>
        <fullName evidence="8">tRNA(Ile)-lysidine synthase</fullName>
        <ecNumber evidence="8">6.3.4.19</ecNumber>
    </recommendedName>
    <alternativeName>
        <fullName evidence="8">tRNA(Ile)-2-lysyl-cytidine synthase</fullName>
    </alternativeName>
    <alternativeName>
        <fullName evidence="8">tRNA(Ile)-lysidine synthetase</fullName>
    </alternativeName>
</protein>
<evidence type="ECO:0000256" key="7">
    <source>
        <dbReference type="ARBA" id="ARBA00048539"/>
    </source>
</evidence>
<keyword evidence="6 8" id="KW-0067">ATP-binding</keyword>
<dbReference type="Proteomes" id="UP001519289">
    <property type="component" value="Unassembled WGS sequence"/>
</dbReference>
<evidence type="ECO:0000256" key="2">
    <source>
        <dbReference type="ARBA" id="ARBA00022490"/>
    </source>
</evidence>
<dbReference type="Gene3D" id="1.20.59.20">
    <property type="match status" value="1"/>
</dbReference>
<dbReference type="RefSeq" id="WP_209466995.1">
    <property type="nucleotide sequence ID" value="NZ_JAGGLG010000019.1"/>
</dbReference>
<accession>A0ABS4JVA5</accession>
<comment type="caution">
    <text evidence="12">The sequence shown here is derived from an EMBL/GenBank/DDBJ whole genome shotgun (WGS) entry which is preliminary data.</text>
</comment>
<comment type="function">
    <text evidence="8">Ligates lysine onto the cytidine present at position 34 of the AUA codon-specific tRNA(Ile) that contains the anticodon CAU, in an ATP-dependent manner. Cytidine is converted to lysidine, thus changing the amino acid specificity of the tRNA from methionine to isoleucine.</text>
</comment>
<dbReference type="PANTHER" id="PTHR43033">
    <property type="entry name" value="TRNA(ILE)-LYSIDINE SYNTHASE-RELATED"/>
    <property type="match status" value="1"/>
</dbReference>
<reference evidence="12 13" key="1">
    <citation type="submission" date="2021-03" db="EMBL/GenBank/DDBJ databases">
        <title>Genomic Encyclopedia of Type Strains, Phase IV (KMG-IV): sequencing the most valuable type-strain genomes for metagenomic binning, comparative biology and taxonomic classification.</title>
        <authorList>
            <person name="Goeker M."/>
        </authorList>
    </citation>
    <scope>NUCLEOTIDE SEQUENCE [LARGE SCALE GENOMIC DNA]</scope>
    <source>
        <strain evidence="12 13">DSM 27138</strain>
    </source>
</reference>
<keyword evidence="2 8" id="KW-0963">Cytoplasm</keyword>
<feature type="region of interest" description="Disordered" evidence="10">
    <location>
        <begin position="472"/>
        <end position="494"/>
    </location>
</feature>
<evidence type="ECO:0000256" key="9">
    <source>
        <dbReference type="SAM" id="Coils"/>
    </source>
</evidence>
<gene>
    <name evidence="8" type="primary">tilS</name>
    <name evidence="12" type="ORF">J2Z79_002285</name>
</gene>
<organism evidence="12 13">
    <name type="scientific">Symbiobacterium terraclitae</name>
    <dbReference type="NCBI Taxonomy" id="557451"/>
    <lineage>
        <taxon>Bacteria</taxon>
        <taxon>Bacillati</taxon>
        <taxon>Bacillota</taxon>
        <taxon>Clostridia</taxon>
        <taxon>Eubacteriales</taxon>
        <taxon>Symbiobacteriaceae</taxon>
        <taxon>Symbiobacterium</taxon>
    </lineage>
</organism>
<dbReference type="InterPro" id="IPR012094">
    <property type="entry name" value="tRNA_Ile_lys_synt"/>
</dbReference>
<evidence type="ECO:0000256" key="1">
    <source>
        <dbReference type="ARBA" id="ARBA00004496"/>
    </source>
</evidence>
<name>A0ABS4JVA5_9FIRM</name>
<keyword evidence="5 8" id="KW-0547">Nucleotide-binding</keyword>
<dbReference type="Pfam" id="PF09179">
    <property type="entry name" value="TilS"/>
    <property type="match status" value="1"/>
</dbReference>
<dbReference type="InterPro" id="IPR012795">
    <property type="entry name" value="tRNA_Ile_lys_synt_N"/>
</dbReference>
<dbReference type="SUPFAM" id="SSF82829">
    <property type="entry name" value="MesJ substrate recognition domain-like"/>
    <property type="match status" value="1"/>
</dbReference>
<dbReference type="EC" id="6.3.4.19" evidence="8"/>
<dbReference type="Gene3D" id="3.40.50.620">
    <property type="entry name" value="HUPs"/>
    <property type="match status" value="1"/>
</dbReference>
<keyword evidence="9" id="KW-0175">Coiled coil</keyword>
<comment type="catalytic activity">
    <reaction evidence="7 8">
        <text>cytidine(34) in tRNA(Ile2) + L-lysine + ATP = lysidine(34) in tRNA(Ile2) + AMP + diphosphate + H(+)</text>
        <dbReference type="Rhea" id="RHEA:43744"/>
        <dbReference type="Rhea" id="RHEA-COMP:10625"/>
        <dbReference type="Rhea" id="RHEA-COMP:10670"/>
        <dbReference type="ChEBI" id="CHEBI:15378"/>
        <dbReference type="ChEBI" id="CHEBI:30616"/>
        <dbReference type="ChEBI" id="CHEBI:32551"/>
        <dbReference type="ChEBI" id="CHEBI:33019"/>
        <dbReference type="ChEBI" id="CHEBI:82748"/>
        <dbReference type="ChEBI" id="CHEBI:83665"/>
        <dbReference type="ChEBI" id="CHEBI:456215"/>
        <dbReference type="EC" id="6.3.4.19"/>
    </reaction>
</comment>
<dbReference type="GO" id="GO:0032267">
    <property type="term" value="F:tRNA(Ile)-lysidine synthase activity"/>
    <property type="evidence" value="ECO:0007669"/>
    <property type="project" value="UniProtKB-EC"/>
</dbReference>